<dbReference type="Proteomes" id="UP000095342">
    <property type="component" value="Chromosome"/>
</dbReference>
<name>A0A1D8K9T8_9GAMM</name>
<dbReference type="KEGG" id="aaeo:BJI67_12245"/>
<dbReference type="AlphaFoldDB" id="A0A1D8K9T8"/>
<evidence type="ECO:0000313" key="2">
    <source>
        <dbReference type="Proteomes" id="UP000095342"/>
    </source>
</evidence>
<reference evidence="1 2" key="1">
    <citation type="submission" date="2016-09" db="EMBL/GenBank/DDBJ databases">
        <title>Acidihalobacter prosperus V6 (DSM14174).</title>
        <authorList>
            <person name="Khaleque H.N."/>
            <person name="Ramsay J.P."/>
            <person name="Murphy R.J.T."/>
            <person name="Kaksonen A.H."/>
            <person name="Boxall N.J."/>
            <person name="Watkin E.L.J."/>
        </authorList>
    </citation>
    <scope>NUCLEOTIDE SEQUENCE [LARGE SCALE GENOMIC DNA]</scope>
    <source>
        <strain evidence="1 2">V6</strain>
    </source>
</reference>
<organism evidence="1 2">
    <name type="scientific">Acidihalobacter aeolianus</name>
    <dbReference type="NCBI Taxonomy" id="2792603"/>
    <lineage>
        <taxon>Bacteria</taxon>
        <taxon>Pseudomonadati</taxon>
        <taxon>Pseudomonadota</taxon>
        <taxon>Gammaproteobacteria</taxon>
        <taxon>Chromatiales</taxon>
        <taxon>Ectothiorhodospiraceae</taxon>
        <taxon>Acidihalobacter</taxon>
    </lineage>
</organism>
<sequence>MAVNDGSEIAAMTVEPRMHVDDFSVIRVKVVLNALRRKWQPCQIVFLQVGYGASTCDQQPFFVT</sequence>
<keyword evidence="2" id="KW-1185">Reference proteome</keyword>
<protein>
    <submittedName>
        <fullName evidence="1">Uncharacterized protein</fullName>
    </submittedName>
</protein>
<gene>
    <name evidence="1" type="ORF">BJI67_12245</name>
</gene>
<evidence type="ECO:0000313" key="1">
    <source>
        <dbReference type="EMBL" id="AOV17722.1"/>
    </source>
</evidence>
<dbReference type="EMBL" id="CP017448">
    <property type="protein sequence ID" value="AOV17722.1"/>
    <property type="molecule type" value="Genomic_DNA"/>
</dbReference>
<accession>A0A1D8K9T8</accession>
<proteinExistence type="predicted"/>